<dbReference type="Gramene" id="KGN48549">
    <property type="protein sequence ID" value="KGN48549"/>
    <property type="gene ID" value="Csa_6G491610"/>
</dbReference>
<gene>
    <name evidence="3" type="ORF">Csa_6G491610</name>
</gene>
<keyword evidence="2" id="KW-0812">Transmembrane</keyword>
<dbReference type="OMA" id="WDIKFKD"/>
<dbReference type="OrthoDB" id="742916at2759"/>
<evidence type="ECO:0000256" key="2">
    <source>
        <dbReference type="SAM" id="Phobius"/>
    </source>
</evidence>
<sequence length="534" mass="62197">MVAVFNKELLSWYLITLKLRETVESGLPRNSISANSVDSHGKSELQLQESKQIQSESHHVIVENEDQKLEEEDPELESPVSEWVITIKEKLNQAHQDEVESSWAKLCIYKVPHYLKDGEDKAVVPQIVSLGPYHHGKRRLRQMERHKWRSLYHILDRSKQDIKLYLDAMKELEERARNCYEGPFSFSSNEFVEMMVLDGCFVLELFRGAAEGFKQLGYPRNDPIFAMRGSMHSIQRDMIMLENQLPLFVLDRLLELQLGDNYQKGLVAELALRFFDPLTPNDEPLTKSSLNKLESSLGNTTAFDPLGYQDGLHCLDVFRRSLLRSGPKLAPKVWMKRRSHANRVADKRRQQLIHCVKELKDAGIRFKKKKTDRFWDINFNNGVMEIPRLLIHDGTRSLFLNLIAFEQCHLDCSNDITSYVVFMDNLIDSHEDVSYLHYCGIIEHWLGSDEEVAELFNRLCQEVVYDINDSYLSQLSEDVNRYYNHRWNAWRATLKHNYFSNPWAIISLIAAVVLLLLTFAQAFYGVFAYYKPPN</sequence>
<name>A0A0A0KID5_CUCSA</name>
<accession>A0A0A0KID5</accession>
<feature type="transmembrane region" description="Helical" evidence="2">
    <location>
        <begin position="503"/>
        <end position="530"/>
    </location>
</feature>
<keyword evidence="4" id="KW-1185">Reference proteome</keyword>
<dbReference type="PANTHER" id="PTHR31170:SF25">
    <property type="entry name" value="BNAA09G04570D PROTEIN"/>
    <property type="match status" value="1"/>
</dbReference>
<dbReference type="KEGG" id="csv:101216884"/>
<dbReference type="PANTHER" id="PTHR31170">
    <property type="entry name" value="BNAC04G53230D PROTEIN"/>
    <property type="match status" value="1"/>
</dbReference>
<reference evidence="3 4" key="4">
    <citation type="journal article" date="2011" name="BMC Genomics">
        <title>RNA-Seq improves annotation of protein-coding genes in the cucumber genome.</title>
        <authorList>
            <person name="Li Z."/>
            <person name="Zhang Z."/>
            <person name="Yan P."/>
            <person name="Huang S."/>
            <person name="Fei Z."/>
            <person name="Lin K."/>
        </authorList>
    </citation>
    <scope>NUCLEOTIDE SEQUENCE [LARGE SCALE GENOMIC DNA]</scope>
    <source>
        <strain evidence="4">cv. 9930</strain>
    </source>
</reference>
<dbReference type="Proteomes" id="UP000029981">
    <property type="component" value="Chromosome 6"/>
</dbReference>
<evidence type="ECO:0000313" key="3">
    <source>
        <dbReference type="EMBL" id="KGN48549.1"/>
    </source>
</evidence>
<reference evidence="3 4" key="2">
    <citation type="journal article" date="2009" name="PLoS ONE">
        <title>An integrated genetic and cytogenetic map of the cucumber genome.</title>
        <authorList>
            <person name="Ren Y."/>
            <person name="Zhang Z."/>
            <person name="Liu J."/>
            <person name="Staub J.E."/>
            <person name="Han Y."/>
            <person name="Cheng Z."/>
            <person name="Li X."/>
            <person name="Lu J."/>
            <person name="Miao H."/>
            <person name="Kang H."/>
            <person name="Xie B."/>
            <person name="Gu X."/>
            <person name="Wang X."/>
            <person name="Du Y."/>
            <person name="Jin W."/>
            <person name="Huang S."/>
        </authorList>
    </citation>
    <scope>NUCLEOTIDE SEQUENCE [LARGE SCALE GENOMIC DNA]</scope>
    <source>
        <strain evidence="4">cv. 9930</strain>
    </source>
</reference>
<reference evidence="3 4" key="1">
    <citation type="journal article" date="2009" name="Nat. Genet.">
        <title>The genome of the cucumber, Cucumis sativus L.</title>
        <authorList>
            <person name="Huang S."/>
            <person name="Li R."/>
            <person name="Zhang Z."/>
            <person name="Li L."/>
            <person name="Gu X."/>
            <person name="Fan W."/>
            <person name="Lucas W.J."/>
            <person name="Wang X."/>
            <person name="Xie B."/>
            <person name="Ni P."/>
            <person name="Ren Y."/>
            <person name="Zhu H."/>
            <person name="Li J."/>
            <person name="Lin K."/>
            <person name="Jin W."/>
            <person name="Fei Z."/>
            <person name="Li G."/>
            <person name="Staub J."/>
            <person name="Kilian A."/>
            <person name="van der Vossen E.A."/>
            <person name="Wu Y."/>
            <person name="Guo J."/>
            <person name="He J."/>
            <person name="Jia Z."/>
            <person name="Ren Y."/>
            <person name="Tian G."/>
            <person name="Lu Y."/>
            <person name="Ruan J."/>
            <person name="Qian W."/>
            <person name="Wang M."/>
            <person name="Huang Q."/>
            <person name="Li B."/>
            <person name="Xuan Z."/>
            <person name="Cao J."/>
            <person name="Asan"/>
            <person name="Wu Z."/>
            <person name="Zhang J."/>
            <person name="Cai Q."/>
            <person name="Bai Y."/>
            <person name="Zhao B."/>
            <person name="Han Y."/>
            <person name="Li Y."/>
            <person name="Li X."/>
            <person name="Wang S."/>
            <person name="Shi Q."/>
            <person name="Liu S."/>
            <person name="Cho W.K."/>
            <person name="Kim J.Y."/>
            <person name="Xu Y."/>
            <person name="Heller-Uszynska K."/>
            <person name="Miao H."/>
            <person name="Cheng Z."/>
            <person name="Zhang S."/>
            <person name="Wu J."/>
            <person name="Yang Y."/>
            <person name="Kang H."/>
            <person name="Li M."/>
            <person name="Liang H."/>
            <person name="Ren X."/>
            <person name="Shi Z."/>
            <person name="Wen M."/>
            <person name="Jian M."/>
            <person name="Yang H."/>
            <person name="Zhang G."/>
            <person name="Yang Z."/>
            <person name="Chen R."/>
            <person name="Liu S."/>
            <person name="Li J."/>
            <person name="Ma L."/>
            <person name="Liu H."/>
            <person name="Zhou Y."/>
            <person name="Zhao J."/>
            <person name="Fang X."/>
            <person name="Li G."/>
            <person name="Fang L."/>
            <person name="Li Y."/>
            <person name="Liu D."/>
            <person name="Zheng H."/>
            <person name="Zhang Y."/>
            <person name="Qin N."/>
            <person name="Li Z."/>
            <person name="Yang G."/>
            <person name="Yang S."/>
            <person name="Bolund L."/>
            <person name="Kristiansen K."/>
            <person name="Zheng H."/>
            <person name="Li S."/>
            <person name="Zhang X."/>
            <person name="Yang H."/>
            <person name="Wang J."/>
            <person name="Sun R."/>
            <person name="Zhang B."/>
            <person name="Jiang S."/>
            <person name="Wang J."/>
            <person name="Du Y."/>
            <person name="Li S."/>
        </authorList>
    </citation>
    <scope>NUCLEOTIDE SEQUENCE [LARGE SCALE GENOMIC DNA]</scope>
    <source>
        <strain evidence="4">cv. 9930</strain>
    </source>
</reference>
<feature type="region of interest" description="Disordered" evidence="1">
    <location>
        <begin position="34"/>
        <end position="58"/>
    </location>
</feature>
<protein>
    <submittedName>
        <fullName evidence="3">Uncharacterized protein</fullName>
    </submittedName>
</protein>
<keyword evidence="2" id="KW-0472">Membrane</keyword>
<dbReference type="AlphaFoldDB" id="A0A0A0KID5"/>
<dbReference type="STRING" id="3659.A0A0A0KID5"/>
<evidence type="ECO:0000256" key="1">
    <source>
        <dbReference type="SAM" id="MobiDB-lite"/>
    </source>
</evidence>
<dbReference type="Pfam" id="PF03140">
    <property type="entry name" value="DUF247"/>
    <property type="match status" value="1"/>
</dbReference>
<proteinExistence type="predicted"/>
<dbReference type="EMBL" id="CM002927">
    <property type="protein sequence ID" value="KGN48549.1"/>
    <property type="molecule type" value="Genomic_DNA"/>
</dbReference>
<dbReference type="eggNOG" id="ENOG502QPVJ">
    <property type="taxonomic scope" value="Eukaryota"/>
</dbReference>
<dbReference type="InterPro" id="IPR004158">
    <property type="entry name" value="DUF247_pln"/>
</dbReference>
<organism evidence="3 4">
    <name type="scientific">Cucumis sativus</name>
    <name type="common">Cucumber</name>
    <dbReference type="NCBI Taxonomy" id="3659"/>
    <lineage>
        <taxon>Eukaryota</taxon>
        <taxon>Viridiplantae</taxon>
        <taxon>Streptophyta</taxon>
        <taxon>Embryophyta</taxon>
        <taxon>Tracheophyta</taxon>
        <taxon>Spermatophyta</taxon>
        <taxon>Magnoliopsida</taxon>
        <taxon>eudicotyledons</taxon>
        <taxon>Gunneridae</taxon>
        <taxon>Pentapetalae</taxon>
        <taxon>rosids</taxon>
        <taxon>fabids</taxon>
        <taxon>Cucurbitales</taxon>
        <taxon>Cucurbitaceae</taxon>
        <taxon>Benincaseae</taxon>
        <taxon>Cucumis</taxon>
    </lineage>
</organism>
<evidence type="ECO:0000313" key="4">
    <source>
        <dbReference type="Proteomes" id="UP000029981"/>
    </source>
</evidence>
<feature type="compositionally biased region" description="Polar residues" evidence="1">
    <location>
        <begin position="45"/>
        <end position="55"/>
    </location>
</feature>
<keyword evidence="2" id="KW-1133">Transmembrane helix</keyword>
<reference evidence="3 4" key="3">
    <citation type="journal article" date="2010" name="BMC Genomics">
        <title>Transcriptome sequencing and comparative analysis of cucumber flowers with different sex types.</title>
        <authorList>
            <person name="Guo S."/>
            <person name="Zheng Y."/>
            <person name="Joung J.G."/>
            <person name="Liu S."/>
            <person name="Zhang Z."/>
            <person name="Crasta O.R."/>
            <person name="Sobral B.W."/>
            <person name="Xu Y."/>
            <person name="Huang S."/>
            <person name="Fei Z."/>
        </authorList>
    </citation>
    <scope>NUCLEOTIDE SEQUENCE [LARGE SCALE GENOMIC DNA]</scope>
    <source>
        <strain evidence="4">cv. 9930</strain>
    </source>
</reference>